<dbReference type="InterPro" id="IPR011006">
    <property type="entry name" value="CheY-like_superfamily"/>
</dbReference>
<dbReference type="SUPFAM" id="SSF52172">
    <property type="entry name" value="CheY-like"/>
    <property type="match status" value="1"/>
</dbReference>
<keyword evidence="4" id="KW-1185">Reference proteome</keyword>
<sequence>MSMHSGQPYRVLVVEDQDLMRLAMIRELKAVVPISLGCIVYGAGTLEMAIDLLRTDNFDLIVIDPGLPGFDPTSKKARLSVVEQIVEASPTAIHIVVTGSDTIEEWHELRQRGAAAYLGKTGLNREVIAGALQEISAKGTAVHLSEVQMTTTEYHYSGLTPREQEILDWMRRRPSGMKRKDIYEQMGMHFDIDAGTVEKYYKQARAKLMRTGALPKGV</sequence>
<dbReference type="Pfam" id="PF00072">
    <property type="entry name" value="Response_reg"/>
    <property type="match status" value="1"/>
</dbReference>
<organism evidence="3 4">
    <name type="scientific">Phyllobacterium phragmitis</name>
    <dbReference type="NCBI Taxonomy" id="2670329"/>
    <lineage>
        <taxon>Bacteria</taxon>
        <taxon>Pseudomonadati</taxon>
        <taxon>Pseudomonadota</taxon>
        <taxon>Alphaproteobacteria</taxon>
        <taxon>Hyphomicrobiales</taxon>
        <taxon>Phyllobacteriaceae</taxon>
        <taxon>Phyllobacterium</taxon>
    </lineage>
</organism>
<dbReference type="InterPro" id="IPR051015">
    <property type="entry name" value="EvgA-like"/>
</dbReference>
<dbReference type="GO" id="GO:0003677">
    <property type="term" value="F:DNA binding"/>
    <property type="evidence" value="ECO:0007669"/>
    <property type="project" value="UniProtKB-KW"/>
</dbReference>
<evidence type="ECO:0000313" key="3">
    <source>
        <dbReference type="EMBL" id="PRD41135.1"/>
    </source>
</evidence>
<evidence type="ECO:0000259" key="2">
    <source>
        <dbReference type="PROSITE" id="PS50110"/>
    </source>
</evidence>
<feature type="modified residue" description="4-aspartylphosphate" evidence="1">
    <location>
        <position position="64"/>
    </location>
</feature>
<dbReference type="Proteomes" id="UP000239434">
    <property type="component" value="Unassembled WGS sequence"/>
</dbReference>
<evidence type="ECO:0000256" key="1">
    <source>
        <dbReference type="PROSITE-ProRule" id="PRU00169"/>
    </source>
</evidence>
<accession>A0A2S9IKV1</accession>
<keyword evidence="3" id="KW-0238">DNA-binding</keyword>
<dbReference type="InterPro" id="IPR036388">
    <property type="entry name" value="WH-like_DNA-bd_sf"/>
</dbReference>
<proteinExistence type="predicted"/>
<evidence type="ECO:0000313" key="4">
    <source>
        <dbReference type="Proteomes" id="UP000239434"/>
    </source>
</evidence>
<feature type="domain" description="Response regulatory" evidence="2">
    <location>
        <begin position="10"/>
        <end position="135"/>
    </location>
</feature>
<reference evidence="3 4" key="1">
    <citation type="submission" date="2018-02" db="EMBL/GenBank/DDBJ databases">
        <title>The draft genome of Phyllobacterium sp. 1N-3.</title>
        <authorList>
            <person name="Liu L."/>
            <person name="Li L."/>
            <person name="Zhang X."/>
            <person name="Wang T."/>
            <person name="Liang L."/>
        </authorList>
    </citation>
    <scope>NUCLEOTIDE SEQUENCE [LARGE SCALE GENOMIC DNA]</scope>
    <source>
        <strain evidence="3 4">1N-3</strain>
    </source>
</reference>
<dbReference type="PANTHER" id="PTHR45566:SF1">
    <property type="entry name" value="HTH-TYPE TRANSCRIPTIONAL REGULATOR YHJB-RELATED"/>
    <property type="match status" value="1"/>
</dbReference>
<dbReference type="AlphaFoldDB" id="A0A2S9IKV1"/>
<dbReference type="EMBL" id="PVBR01000024">
    <property type="protein sequence ID" value="PRD41135.1"/>
    <property type="molecule type" value="Genomic_DNA"/>
</dbReference>
<comment type="caution">
    <text evidence="3">The sequence shown here is derived from an EMBL/GenBank/DDBJ whole genome shotgun (WGS) entry which is preliminary data.</text>
</comment>
<dbReference type="InterPro" id="IPR001789">
    <property type="entry name" value="Sig_transdc_resp-reg_receiver"/>
</dbReference>
<dbReference type="PROSITE" id="PS50110">
    <property type="entry name" value="RESPONSE_REGULATORY"/>
    <property type="match status" value="1"/>
</dbReference>
<dbReference type="PANTHER" id="PTHR45566">
    <property type="entry name" value="HTH-TYPE TRANSCRIPTIONAL REGULATOR YHJB-RELATED"/>
    <property type="match status" value="1"/>
</dbReference>
<keyword evidence="1" id="KW-0597">Phosphoprotein</keyword>
<dbReference type="Gene3D" id="1.10.10.10">
    <property type="entry name" value="Winged helix-like DNA-binding domain superfamily/Winged helix DNA-binding domain"/>
    <property type="match status" value="1"/>
</dbReference>
<dbReference type="SMART" id="SM00448">
    <property type="entry name" value="REC"/>
    <property type="match status" value="1"/>
</dbReference>
<dbReference type="GO" id="GO:0000160">
    <property type="term" value="P:phosphorelay signal transduction system"/>
    <property type="evidence" value="ECO:0007669"/>
    <property type="project" value="InterPro"/>
</dbReference>
<dbReference type="RefSeq" id="WP_105744754.1">
    <property type="nucleotide sequence ID" value="NZ_PVBR01000024.1"/>
</dbReference>
<gene>
    <name evidence="3" type="ORF">C5748_23115</name>
</gene>
<protein>
    <submittedName>
        <fullName evidence="3">DNA-binding response regulator</fullName>
    </submittedName>
</protein>
<name>A0A2S9IKV1_9HYPH</name>
<dbReference type="CDD" id="cd00156">
    <property type="entry name" value="REC"/>
    <property type="match status" value="1"/>
</dbReference>
<dbReference type="Gene3D" id="3.40.50.2300">
    <property type="match status" value="1"/>
</dbReference>